<dbReference type="RefSeq" id="WP_227873708.1">
    <property type="nucleotide sequence ID" value="NZ_BJCC01000003.1"/>
</dbReference>
<dbReference type="InterPro" id="IPR027417">
    <property type="entry name" value="P-loop_NTPase"/>
</dbReference>
<evidence type="ECO:0008006" key="3">
    <source>
        <dbReference type="Google" id="ProtNLM"/>
    </source>
</evidence>
<gene>
    <name evidence="1" type="ORF">NRIC_03810</name>
</gene>
<evidence type="ECO:0000313" key="1">
    <source>
        <dbReference type="EMBL" id="GCF92490.1"/>
    </source>
</evidence>
<dbReference type="Gene3D" id="3.30.420.240">
    <property type="match status" value="1"/>
</dbReference>
<dbReference type="Proteomes" id="UP000290567">
    <property type="component" value="Unassembled WGS sequence"/>
</dbReference>
<dbReference type="AlphaFoldDB" id="A0A4P5P4D9"/>
<evidence type="ECO:0000313" key="2">
    <source>
        <dbReference type="Proteomes" id="UP000290567"/>
    </source>
</evidence>
<organism evidence="1 2">
    <name type="scientific">Enterococcus florum</name>
    <dbReference type="NCBI Taxonomy" id="2480627"/>
    <lineage>
        <taxon>Bacteria</taxon>
        <taxon>Bacillati</taxon>
        <taxon>Bacillota</taxon>
        <taxon>Bacilli</taxon>
        <taxon>Lactobacillales</taxon>
        <taxon>Enterococcaceae</taxon>
        <taxon>Enterococcus</taxon>
    </lineage>
</organism>
<sequence length="525" mass="58428">MAETNITYNEAQKRVIRLLDNATPKSQLIKWGVGYIPDHYKRLSISMKEAIKLAILGAKDAKGYFGTDLFFTQALLYGAVISGKYKTFIVVTPSQYGKSWLCGQIAIRLADDRRQMYVAGGNSSTTDIIMSKVIAHIQTVDSSVKNKMLETADKIERLQTAMSKRKLAFKGGGSIESISLGEAFNDPKQGNAAIGRGGDYIIDEASMISDDVYAELGRREFANVTGEKYISFEISNPHNPGRFFDKLTNEHVPEDSLIVWMDARTAYEEGRIISKKQVTESTFFAHKSTCIRYLLCELEDYSESSLFNPVEIDDSELDRESIFFLGVDSAYKGKDGIEAVLCALESNGKVRVFDKFSLKKENWIDGVTSKEIISELLGIIKAYDVQMVCIDVGKGIWLVEGLSQYANGFSVKGIDFGSGTTKVRKEAKHYAAVYGFNKRAEIHMDLADLIDNQKVSFTKHMYESMRDQMNAVKGIRKGDGAKTAIIPKDEIKAIIGKSPDELDATLLSIHAVILYSLTQGAFIYQ</sequence>
<comment type="caution">
    <text evidence="1">The sequence shown here is derived from an EMBL/GenBank/DDBJ whole genome shotgun (WGS) entry which is preliminary data.</text>
</comment>
<protein>
    <recommendedName>
        <fullName evidence="3">Terminase</fullName>
    </recommendedName>
</protein>
<proteinExistence type="predicted"/>
<dbReference type="EMBL" id="BJCC01000003">
    <property type="protein sequence ID" value="GCF92490.1"/>
    <property type="molecule type" value="Genomic_DNA"/>
</dbReference>
<accession>A0A4P5P4D9</accession>
<keyword evidence="2" id="KW-1185">Reference proteome</keyword>
<reference evidence="2" key="1">
    <citation type="submission" date="2019-02" db="EMBL/GenBank/DDBJ databases">
        <title>Draft genome sequence of Enterococcus sp. Gos25-1.</title>
        <authorList>
            <person name="Tanaka N."/>
            <person name="Shiwa Y."/>
            <person name="Fujita N."/>
        </authorList>
    </citation>
    <scope>NUCLEOTIDE SEQUENCE [LARGE SCALE GENOMIC DNA]</scope>
    <source>
        <strain evidence="2">Gos25-1</strain>
    </source>
</reference>
<dbReference type="Gene3D" id="3.40.50.300">
    <property type="entry name" value="P-loop containing nucleotide triphosphate hydrolases"/>
    <property type="match status" value="1"/>
</dbReference>
<name>A0A4P5P4D9_9ENTE</name>